<accession>M2Z0B7</accession>
<dbReference type="Pfam" id="PF01042">
    <property type="entry name" value="Ribonuc_L-PSP"/>
    <property type="match status" value="1"/>
</dbReference>
<dbReference type="PANTHER" id="PTHR11803">
    <property type="entry name" value="2-IMINOBUTANOATE/2-IMINOPROPANOATE DEAMINASE RIDA"/>
    <property type="match status" value="1"/>
</dbReference>
<dbReference type="CDD" id="cd00448">
    <property type="entry name" value="YjgF_YER057c_UK114_family"/>
    <property type="match status" value="1"/>
</dbReference>
<dbReference type="PANTHER" id="PTHR11803:SF48">
    <property type="entry name" value="2-AMINOMUCONATE DEAMINASE"/>
    <property type="match status" value="1"/>
</dbReference>
<proteinExistence type="predicted"/>
<dbReference type="eggNOG" id="ENOG502RA4Y">
    <property type="taxonomic scope" value="Eukaryota"/>
</dbReference>
<dbReference type="GO" id="GO:0005829">
    <property type="term" value="C:cytosol"/>
    <property type="evidence" value="ECO:0007669"/>
    <property type="project" value="TreeGrafter"/>
</dbReference>
<gene>
    <name evidence="1" type="ORF">MYCFIDRAFT_136766</name>
</gene>
<feature type="non-terminal residue" evidence="1">
    <location>
        <position position="1"/>
    </location>
</feature>
<dbReference type="HOGENOM" id="CLU_2419102_0_0_1"/>
<dbReference type="KEGG" id="pfj:MYCFIDRAFT_136766"/>
<dbReference type="Proteomes" id="UP000016932">
    <property type="component" value="Unassembled WGS sequence"/>
</dbReference>
<sequence length="92" mass="10178">DPQTAAVLRNIETVVKGATNGNGSIADVVDATVFLVDMKDDYSGMNAEWNRIWPDRANAPARTTVEVRALPSPRLLFEIKCYREGMIVKCHS</sequence>
<dbReference type="InterPro" id="IPR035959">
    <property type="entry name" value="RutC-like_sf"/>
</dbReference>
<dbReference type="InterPro" id="IPR006175">
    <property type="entry name" value="YjgF/YER057c/UK114"/>
</dbReference>
<dbReference type="GeneID" id="19331027"/>
<dbReference type="OrthoDB" id="309640at2759"/>
<dbReference type="GO" id="GO:0019239">
    <property type="term" value="F:deaminase activity"/>
    <property type="evidence" value="ECO:0007669"/>
    <property type="project" value="TreeGrafter"/>
</dbReference>
<organism evidence="1 2">
    <name type="scientific">Pseudocercospora fijiensis (strain CIRAD86)</name>
    <name type="common">Black leaf streak disease fungus</name>
    <name type="synonym">Mycosphaerella fijiensis</name>
    <dbReference type="NCBI Taxonomy" id="383855"/>
    <lineage>
        <taxon>Eukaryota</taxon>
        <taxon>Fungi</taxon>
        <taxon>Dikarya</taxon>
        <taxon>Ascomycota</taxon>
        <taxon>Pezizomycotina</taxon>
        <taxon>Dothideomycetes</taxon>
        <taxon>Dothideomycetidae</taxon>
        <taxon>Mycosphaerellales</taxon>
        <taxon>Mycosphaerellaceae</taxon>
        <taxon>Pseudocercospora</taxon>
    </lineage>
</organism>
<dbReference type="GO" id="GO:0005739">
    <property type="term" value="C:mitochondrion"/>
    <property type="evidence" value="ECO:0007669"/>
    <property type="project" value="TreeGrafter"/>
</dbReference>
<name>M2Z0B7_PSEFD</name>
<evidence type="ECO:0000313" key="1">
    <source>
        <dbReference type="EMBL" id="EME83260.1"/>
    </source>
</evidence>
<dbReference type="VEuPathDB" id="FungiDB:MYCFIDRAFT_136766"/>
<dbReference type="EMBL" id="KB446558">
    <property type="protein sequence ID" value="EME83260.1"/>
    <property type="molecule type" value="Genomic_DNA"/>
</dbReference>
<reference evidence="1 2" key="1">
    <citation type="journal article" date="2012" name="PLoS Pathog.">
        <title>Diverse lifestyles and strategies of plant pathogenesis encoded in the genomes of eighteen Dothideomycetes fungi.</title>
        <authorList>
            <person name="Ohm R.A."/>
            <person name="Feau N."/>
            <person name="Henrissat B."/>
            <person name="Schoch C.L."/>
            <person name="Horwitz B.A."/>
            <person name="Barry K.W."/>
            <person name="Condon B.J."/>
            <person name="Copeland A.C."/>
            <person name="Dhillon B."/>
            <person name="Glaser F."/>
            <person name="Hesse C.N."/>
            <person name="Kosti I."/>
            <person name="LaButti K."/>
            <person name="Lindquist E.A."/>
            <person name="Lucas S."/>
            <person name="Salamov A.A."/>
            <person name="Bradshaw R.E."/>
            <person name="Ciuffetti L."/>
            <person name="Hamelin R.C."/>
            <person name="Kema G.H.J."/>
            <person name="Lawrence C."/>
            <person name="Scott J.A."/>
            <person name="Spatafora J.W."/>
            <person name="Turgeon B.G."/>
            <person name="de Wit P.J.G.M."/>
            <person name="Zhong S."/>
            <person name="Goodwin S.B."/>
            <person name="Grigoriev I.V."/>
        </authorList>
    </citation>
    <scope>NUCLEOTIDE SEQUENCE [LARGE SCALE GENOMIC DNA]</scope>
    <source>
        <strain evidence="1 2">CIRAD86</strain>
    </source>
</reference>
<keyword evidence="2" id="KW-1185">Reference proteome</keyword>
<evidence type="ECO:0000313" key="2">
    <source>
        <dbReference type="Proteomes" id="UP000016932"/>
    </source>
</evidence>
<dbReference type="RefSeq" id="XP_007926545.1">
    <property type="nucleotide sequence ID" value="XM_007928354.1"/>
</dbReference>
<protein>
    <submittedName>
        <fullName evidence="1">Uncharacterized protein</fullName>
    </submittedName>
</protein>
<dbReference type="AlphaFoldDB" id="M2Z0B7"/>
<dbReference type="Gene3D" id="3.30.1330.40">
    <property type="entry name" value="RutC-like"/>
    <property type="match status" value="1"/>
</dbReference>
<dbReference type="SUPFAM" id="SSF55298">
    <property type="entry name" value="YjgF-like"/>
    <property type="match status" value="1"/>
</dbReference>